<sequence>MLQQVKNNGMRANFRREHDKKICCLGLTSLIGLPADHIPVEALDGIFKATLDLLAAYKDQIAEPKKQNEDDVDDMDGFDADEDDEEVESDKEMGLDDEDGDELNNLHLQRLAAEARGFQPADEDDDSDDDFSDDEELQSPIDEVDPFVLFVESVKGLQASDLARFQNLVQTLDFRYQALANGIGQYAEERRVEIERENWRRQIHS</sequence>
<dbReference type="SUPFAM" id="SSF48371">
    <property type="entry name" value="ARM repeat"/>
    <property type="match status" value="1"/>
</dbReference>
<feature type="region of interest" description="Disordered" evidence="1">
    <location>
        <begin position="115"/>
        <end position="138"/>
    </location>
</feature>
<accession>A0A453NX79</accession>
<dbReference type="InterPro" id="IPR016024">
    <property type="entry name" value="ARM-type_fold"/>
</dbReference>
<evidence type="ECO:0000313" key="2">
    <source>
        <dbReference type="EnsemblPlants" id="AET6Gv20535200.4"/>
    </source>
</evidence>
<reference evidence="2" key="5">
    <citation type="journal article" date="2021" name="G3 (Bethesda)">
        <title>Aegilops tauschii genome assembly Aet v5.0 features greater sequence contiguity and improved annotation.</title>
        <authorList>
            <person name="Wang L."/>
            <person name="Zhu T."/>
            <person name="Rodriguez J.C."/>
            <person name="Deal K.R."/>
            <person name="Dubcovsky J."/>
            <person name="McGuire P.E."/>
            <person name="Lux T."/>
            <person name="Spannagl M."/>
            <person name="Mayer K.F.X."/>
            <person name="Baldrich P."/>
            <person name="Meyers B.C."/>
            <person name="Huo N."/>
            <person name="Gu Y.Q."/>
            <person name="Zhou H."/>
            <person name="Devos K.M."/>
            <person name="Bennetzen J.L."/>
            <person name="Unver T."/>
            <person name="Budak H."/>
            <person name="Gulick P.J."/>
            <person name="Galiba G."/>
            <person name="Kalapos B."/>
            <person name="Nelson D.R."/>
            <person name="Li P."/>
            <person name="You F.M."/>
            <person name="Luo M.C."/>
            <person name="Dvorak J."/>
        </authorList>
    </citation>
    <scope>NUCLEOTIDE SEQUENCE [LARGE SCALE GENOMIC DNA]</scope>
    <source>
        <strain evidence="2">cv. AL8/78</strain>
    </source>
</reference>
<dbReference type="STRING" id="200361.A0A453NX79"/>
<feature type="compositionally biased region" description="Acidic residues" evidence="1">
    <location>
        <begin position="70"/>
        <end position="101"/>
    </location>
</feature>
<dbReference type="AlphaFoldDB" id="A0A453NX79"/>
<evidence type="ECO:0000313" key="3">
    <source>
        <dbReference type="Proteomes" id="UP000015105"/>
    </source>
</evidence>
<proteinExistence type="predicted"/>
<name>A0A453NX79_AEGTS</name>
<feature type="region of interest" description="Disordered" evidence="1">
    <location>
        <begin position="65"/>
        <end position="101"/>
    </location>
</feature>
<evidence type="ECO:0000256" key="1">
    <source>
        <dbReference type="SAM" id="MobiDB-lite"/>
    </source>
</evidence>
<dbReference type="EnsemblPlants" id="AET6Gv20535200.4">
    <property type="protein sequence ID" value="AET6Gv20535200.4"/>
    <property type="gene ID" value="AET6Gv20535200"/>
</dbReference>
<reference evidence="2" key="4">
    <citation type="submission" date="2019-03" db="UniProtKB">
        <authorList>
            <consortium name="EnsemblPlants"/>
        </authorList>
    </citation>
    <scope>IDENTIFICATION</scope>
</reference>
<dbReference type="Gene3D" id="1.25.10.10">
    <property type="entry name" value="Leucine-rich Repeat Variant"/>
    <property type="match status" value="1"/>
</dbReference>
<reference evidence="3" key="2">
    <citation type="journal article" date="2017" name="Nat. Plants">
        <title>The Aegilops tauschii genome reveals multiple impacts of transposons.</title>
        <authorList>
            <person name="Zhao G."/>
            <person name="Zou C."/>
            <person name="Li K."/>
            <person name="Wang K."/>
            <person name="Li T."/>
            <person name="Gao L."/>
            <person name="Zhang X."/>
            <person name="Wang H."/>
            <person name="Yang Z."/>
            <person name="Liu X."/>
            <person name="Jiang W."/>
            <person name="Mao L."/>
            <person name="Kong X."/>
            <person name="Jiao Y."/>
            <person name="Jia J."/>
        </authorList>
    </citation>
    <scope>NUCLEOTIDE SEQUENCE [LARGE SCALE GENOMIC DNA]</scope>
    <source>
        <strain evidence="3">cv. AL8/78</strain>
    </source>
</reference>
<dbReference type="InterPro" id="IPR011989">
    <property type="entry name" value="ARM-like"/>
</dbReference>
<feature type="compositionally biased region" description="Acidic residues" evidence="1">
    <location>
        <begin position="121"/>
        <end position="138"/>
    </location>
</feature>
<organism evidence="2 3">
    <name type="scientific">Aegilops tauschii subsp. strangulata</name>
    <name type="common">Goatgrass</name>
    <dbReference type="NCBI Taxonomy" id="200361"/>
    <lineage>
        <taxon>Eukaryota</taxon>
        <taxon>Viridiplantae</taxon>
        <taxon>Streptophyta</taxon>
        <taxon>Embryophyta</taxon>
        <taxon>Tracheophyta</taxon>
        <taxon>Spermatophyta</taxon>
        <taxon>Magnoliopsida</taxon>
        <taxon>Liliopsida</taxon>
        <taxon>Poales</taxon>
        <taxon>Poaceae</taxon>
        <taxon>BOP clade</taxon>
        <taxon>Pooideae</taxon>
        <taxon>Triticodae</taxon>
        <taxon>Triticeae</taxon>
        <taxon>Triticinae</taxon>
        <taxon>Aegilops</taxon>
    </lineage>
</organism>
<evidence type="ECO:0008006" key="4">
    <source>
        <dbReference type="Google" id="ProtNLM"/>
    </source>
</evidence>
<reference evidence="3" key="1">
    <citation type="journal article" date="2014" name="Science">
        <title>Ancient hybridizations among the ancestral genomes of bread wheat.</title>
        <authorList>
            <consortium name="International Wheat Genome Sequencing Consortium,"/>
            <person name="Marcussen T."/>
            <person name="Sandve S.R."/>
            <person name="Heier L."/>
            <person name="Spannagl M."/>
            <person name="Pfeifer M."/>
            <person name="Jakobsen K.S."/>
            <person name="Wulff B.B."/>
            <person name="Steuernagel B."/>
            <person name="Mayer K.F."/>
            <person name="Olsen O.A."/>
        </authorList>
    </citation>
    <scope>NUCLEOTIDE SEQUENCE [LARGE SCALE GENOMIC DNA]</scope>
    <source>
        <strain evidence="3">cv. AL8/78</strain>
    </source>
</reference>
<dbReference type="Proteomes" id="UP000015105">
    <property type="component" value="Chromosome 6D"/>
</dbReference>
<reference evidence="2" key="3">
    <citation type="journal article" date="2017" name="Nature">
        <title>Genome sequence of the progenitor of the wheat D genome Aegilops tauschii.</title>
        <authorList>
            <person name="Luo M.C."/>
            <person name="Gu Y.Q."/>
            <person name="Puiu D."/>
            <person name="Wang H."/>
            <person name="Twardziok S.O."/>
            <person name="Deal K.R."/>
            <person name="Huo N."/>
            <person name="Zhu T."/>
            <person name="Wang L."/>
            <person name="Wang Y."/>
            <person name="McGuire P.E."/>
            <person name="Liu S."/>
            <person name="Long H."/>
            <person name="Ramasamy R.K."/>
            <person name="Rodriguez J.C."/>
            <person name="Van S.L."/>
            <person name="Yuan L."/>
            <person name="Wang Z."/>
            <person name="Xia Z."/>
            <person name="Xiao L."/>
            <person name="Anderson O.D."/>
            <person name="Ouyang S."/>
            <person name="Liang Y."/>
            <person name="Zimin A.V."/>
            <person name="Pertea G."/>
            <person name="Qi P."/>
            <person name="Bennetzen J.L."/>
            <person name="Dai X."/>
            <person name="Dawson M.W."/>
            <person name="Muller H.G."/>
            <person name="Kugler K."/>
            <person name="Rivarola-Duarte L."/>
            <person name="Spannagl M."/>
            <person name="Mayer K.F.X."/>
            <person name="Lu F.H."/>
            <person name="Bevan M.W."/>
            <person name="Leroy P."/>
            <person name="Li P."/>
            <person name="You F.M."/>
            <person name="Sun Q."/>
            <person name="Liu Z."/>
            <person name="Lyons E."/>
            <person name="Wicker T."/>
            <person name="Salzberg S.L."/>
            <person name="Devos K.M."/>
            <person name="Dvorak J."/>
        </authorList>
    </citation>
    <scope>NUCLEOTIDE SEQUENCE [LARGE SCALE GENOMIC DNA]</scope>
    <source>
        <strain evidence="2">cv. AL8/78</strain>
    </source>
</reference>
<keyword evidence="3" id="KW-1185">Reference proteome</keyword>
<protein>
    <recommendedName>
        <fullName evidence="4">Importin N-terminal domain-containing protein</fullName>
    </recommendedName>
</protein>
<dbReference type="Gramene" id="AET6Gv20535200.4">
    <property type="protein sequence ID" value="AET6Gv20535200.4"/>
    <property type="gene ID" value="AET6Gv20535200"/>
</dbReference>